<keyword evidence="3" id="KW-1185">Reference proteome</keyword>
<feature type="signal peptide" evidence="1">
    <location>
        <begin position="1"/>
        <end position="20"/>
    </location>
</feature>
<reference evidence="2 3" key="1">
    <citation type="submission" date="2019-02" db="EMBL/GenBank/DDBJ databases">
        <title>Deep-cultivation of Planctomycetes and their phenomic and genomic characterization uncovers novel biology.</title>
        <authorList>
            <person name="Wiegand S."/>
            <person name="Jogler M."/>
            <person name="Boedeker C."/>
            <person name="Pinto D."/>
            <person name="Vollmers J."/>
            <person name="Rivas-Marin E."/>
            <person name="Kohn T."/>
            <person name="Peeters S.H."/>
            <person name="Heuer A."/>
            <person name="Rast P."/>
            <person name="Oberbeckmann S."/>
            <person name="Bunk B."/>
            <person name="Jeske O."/>
            <person name="Meyerdierks A."/>
            <person name="Storesund J.E."/>
            <person name="Kallscheuer N."/>
            <person name="Luecker S."/>
            <person name="Lage O.M."/>
            <person name="Pohl T."/>
            <person name="Merkel B.J."/>
            <person name="Hornburger P."/>
            <person name="Mueller R.-W."/>
            <person name="Bruemmer F."/>
            <person name="Labrenz M."/>
            <person name="Spormann A.M."/>
            <person name="Op den Camp H."/>
            <person name="Overmann J."/>
            <person name="Amann R."/>
            <person name="Jetten M.S.M."/>
            <person name="Mascher T."/>
            <person name="Medema M.H."/>
            <person name="Devos D.P."/>
            <person name="Kaster A.-K."/>
            <person name="Ovreas L."/>
            <person name="Rohde M."/>
            <person name="Galperin M.Y."/>
            <person name="Jogler C."/>
        </authorList>
    </citation>
    <scope>NUCLEOTIDE SEQUENCE [LARGE SCALE GENOMIC DNA]</scope>
    <source>
        <strain evidence="2 3">ETA_A1</strain>
    </source>
</reference>
<feature type="chain" id="PRO_5021995156" evidence="1">
    <location>
        <begin position="21"/>
        <end position="295"/>
    </location>
</feature>
<dbReference type="Proteomes" id="UP000319576">
    <property type="component" value="Chromosome"/>
</dbReference>
<accession>A0A517XUD8</accession>
<proteinExistence type="predicted"/>
<dbReference type="KEGG" id="uli:ETAA1_30700"/>
<dbReference type="RefSeq" id="WP_145239806.1">
    <property type="nucleotide sequence ID" value="NZ_CP036273.1"/>
</dbReference>
<sequence length="295" mass="31171" precursor="true">MPRLAPSAALFLLAASLSSAQDATDTQKAAVAENLKKGELKGYTVVESATLLLASPLPEARAKAVAEALEKTAKTARKGLQYGEKEEAWKGKLAVYHVPDRRAYGNFLRLVLGDRTDTGVVVSVRGDEPVAAIGVETNPKATDAEFVGDIGPAIGAAYLQSKAGPNTPVPAWLRSGYGRAASLRADGPSGKRLTAYKTAARGAVLGKGRGPVTLGELWANDRPDAELIATAFVDYLAFGTDKMGQEKFVRFVGALRPDENGDVPEPAKALESVGWKAPEVEAAWRAWAQKGMNAK</sequence>
<gene>
    <name evidence="2" type="ORF">ETAA1_30700</name>
</gene>
<keyword evidence="1" id="KW-0732">Signal</keyword>
<dbReference type="AlphaFoldDB" id="A0A517XUD8"/>
<organism evidence="2 3">
    <name type="scientific">Urbifossiella limnaea</name>
    <dbReference type="NCBI Taxonomy" id="2528023"/>
    <lineage>
        <taxon>Bacteria</taxon>
        <taxon>Pseudomonadati</taxon>
        <taxon>Planctomycetota</taxon>
        <taxon>Planctomycetia</taxon>
        <taxon>Gemmatales</taxon>
        <taxon>Gemmataceae</taxon>
        <taxon>Urbifossiella</taxon>
    </lineage>
</organism>
<evidence type="ECO:0000313" key="3">
    <source>
        <dbReference type="Proteomes" id="UP000319576"/>
    </source>
</evidence>
<name>A0A517XUD8_9BACT</name>
<dbReference type="EMBL" id="CP036273">
    <property type="protein sequence ID" value="QDU21105.1"/>
    <property type="molecule type" value="Genomic_DNA"/>
</dbReference>
<dbReference type="OrthoDB" id="278559at2"/>
<protein>
    <submittedName>
        <fullName evidence="2">Uncharacterized protein</fullName>
    </submittedName>
</protein>
<evidence type="ECO:0000313" key="2">
    <source>
        <dbReference type="EMBL" id="QDU21105.1"/>
    </source>
</evidence>
<evidence type="ECO:0000256" key="1">
    <source>
        <dbReference type="SAM" id="SignalP"/>
    </source>
</evidence>